<dbReference type="CDD" id="cd07043">
    <property type="entry name" value="STAS_anti-anti-sigma_factors"/>
    <property type="match status" value="1"/>
</dbReference>
<dbReference type="RefSeq" id="WP_013810897.1">
    <property type="nucleotide sequence ID" value="NC_015565.1"/>
</dbReference>
<sequence>MLNIKTERQKGKISFSLSGQFDMGTADILEDAVENEDLTGVQSIAFVLSKLEFIDSTGIGELIKYYRKFAGQGITMELINENPEIEEVLELIGVREIMAEN</sequence>
<dbReference type="InterPro" id="IPR036513">
    <property type="entry name" value="STAS_dom_sf"/>
</dbReference>
<feature type="domain" description="STAS" evidence="1">
    <location>
        <begin position="2"/>
        <end position="101"/>
    </location>
</feature>
<dbReference type="KEGG" id="dca:Desca_2693"/>
<dbReference type="eggNOG" id="COG1366">
    <property type="taxonomic scope" value="Bacteria"/>
</dbReference>
<protein>
    <submittedName>
        <fullName evidence="2">Sulfate transporter/antisigma-factor antagonist STAS</fullName>
    </submittedName>
</protein>
<dbReference type="GO" id="GO:0043856">
    <property type="term" value="F:anti-sigma factor antagonist activity"/>
    <property type="evidence" value="ECO:0007669"/>
    <property type="project" value="TreeGrafter"/>
</dbReference>
<reference evidence="2 3" key="1">
    <citation type="submission" date="2011-05" db="EMBL/GenBank/DDBJ databases">
        <title>Complete sequence of Desulfotomaculum carboxydivorans CO-1-SRB.</title>
        <authorList>
            <consortium name="US DOE Joint Genome Institute"/>
            <person name="Lucas S."/>
            <person name="Han J."/>
            <person name="Lapidus A."/>
            <person name="Cheng J.-F."/>
            <person name="Goodwin L."/>
            <person name="Pitluck S."/>
            <person name="Peters L."/>
            <person name="Mikhailova N."/>
            <person name="Lu M."/>
            <person name="Han C."/>
            <person name="Tapia R."/>
            <person name="Land M."/>
            <person name="Hauser L."/>
            <person name="Kyrpides N."/>
            <person name="Ivanova N."/>
            <person name="Pagani I."/>
            <person name="Stams A."/>
            <person name="Plugge C."/>
            <person name="Muyzer G."/>
            <person name="Kuever J."/>
            <person name="Parshina S."/>
            <person name="Ivanova A."/>
            <person name="Nazina T."/>
            <person name="Woyke T."/>
        </authorList>
    </citation>
    <scope>NUCLEOTIDE SEQUENCE [LARGE SCALE GENOMIC DNA]</scope>
    <source>
        <strain evidence="3">DSM 14880 / VKM B-2319 / CO-1-SRB</strain>
    </source>
</reference>
<dbReference type="AlphaFoldDB" id="F6B687"/>
<evidence type="ECO:0000259" key="1">
    <source>
        <dbReference type="PROSITE" id="PS50801"/>
    </source>
</evidence>
<dbReference type="Pfam" id="PF01740">
    <property type="entry name" value="STAS"/>
    <property type="match status" value="1"/>
</dbReference>
<evidence type="ECO:0000313" key="2">
    <source>
        <dbReference type="EMBL" id="AEF95510.1"/>
    </source>
</evidence>
<dbReference type="PANTHER" id="PTHR33495:SF2">
    <property type="entry name" value="ANTI-SIGMA FACTOR ANTAGONIST TM_1081-RELATED"/>
    <property type="match status" value="1"/>
</dbReference>
<dbReference type="PROSITE" id="PS50801">
    <property type="entry name" value="STAS"/>
    <property type="match status" value="1"/>
</dbReference>
<dbReference type="SUPFAM" id="SSF52091">
    <property type="entry name" value="SpoIIaa-like"/>
    <property type="match status" value="1"/>
</dbReference>
<keyword evidence="3" id="KW-1185">Reference proteome</keyword>
<organism evidence="2 3">
    <name type="scientific">Desulfotomaculum nigrificans (strain DSM 14880 / VKM B-2319 / CO-1-SRB)</name>
    <name type="common">Desulfotomaculum carboxydivorans</name>
    <dbReference type="NCBI Taxonomy" id="868595"/>
    <lineage>
        <taxon>Bacteria</taxon>
        <taxon>Bacillati</taxon>
        <taxon>Bacillota</taxon>
        <taxon>Clostridia</taxon>
        <taxon>Eubacteriales</taxon>
        <taxon>Desulfotomaculaceae</taxon>
        <taxon>Desulfotomaculum</taxon>
    </lineage>
</organism>
<proteinExistence type="predicted"/>
<dbReference type="PANTHER" id="PTHR33495">
    <property type="entry name" value="ANTI-SIGMA FACTOR ANTAGONIST TM_1081-RELATED-RELATED"/>
    <property type="match status" value="1"/>
</dbReference>
<dbReference type="Gene3D" id="3.30.750.24">
    <property type="entry name" value="STAS domain"/>
    <property type="match status" value="1"/>
</dbReference>
<name>F6B687_DESCC</name>
<dbReference type="EMBL" id="CP002736">
    <property type="protein sequence ID" value="AEF95510.1"/>
    <property type="molecule type" value="Genomic_DNA"/>
</dbReference>
<accession>F6B687</accession>
<gene>
    <name evidence="2" type="ordered locus">Desca_2693</name>
</gene>
<dbReference type="InterPro" id="IPR002645">
    <property type="entry name" value="STAS_dom"/>
</dbReference>
<evidence type="ECO:0000313" key="3">
    <source>
        <dbReference type="Proteomes" id="UP000009226"/>
    </source>
</evidence>
<dbReference type="STRING" id="868595.Desca_2693"/>
<dbReference type="Proteomes" id="UP000009226">
    <property type="component" value="Chromosome"/>
</dbReference>
<dbReference type="HOGENOM" id="CLU_115403_3_4_9"/>